<dbReference type="AlphaFoldDB" id="A0A401P1F8"/>
<dbReference type="EMBL" id="BFAA01002977">
    <property type="protein sequence ID" value="GCB66951.1"/>
    <property type="molecule type" value="Genomic_DNA"/>
</dbReference>
<keyword evidence="3" id="KW-1185">Reference proteome</keyword>
<reference evidence="2 3" key="1">
    <citation type="journal article" date="2018" name="Nat. Ecol. Evol.">
        <title>Shark genomes provide insights into elasmobranch evolution and the origin of vertebrates.</title>
        <authorList>
            <person name="Hara Y"/>
            <person name="Yamaguchi K"/>
            <person name="Onimaru K"/>
            <person name="Kadota M"/>
            <person name="Koyanagi M"/>
            <person name="Keeley SD"/>
            <person name="Tatsumi K"/>
            <person name="Tanaka K"/>
            <person name="Motone F"/>
            <person name="Kageyama Y"/>
            <person name="Nozu R"/>
            <person name="Adachi N"/>
            <person name="Nishimura O"/>
            <person name="Nakagawa R"/>
            <person name="Tanegashima C"/>
            <person name="Kiyatake I"/>
            <person name="Matsumoto R"/>
            <person name="Murakumo K"/>
            <person name="Nishida K"/>
            <person name="Terakita A"/>
            <person name="Kuratani S"/>
            <person name="Sato K"/>
            <person name="Hyodo S Kuraku.S."/>
        </authorList>
    </citation>
    <scope>NUCLEOTIDE SEQUENCE [LARGE SCALE GENOMIC DNA]</scope>
</reference>
<evidence type="ECO:0000313" key="3">
    <source>
        <dbReference type="Proteomes" id="UP000288216"/>
    </source>
</evidence>
<evidence type="ECO:0000259" key="1">
    <source>
        <dbReference type="Pfam" id="PF02922"/>
    </source>
</evidence>
<dbReference type="GO" id="GO:0003844">
    <property type="term" value="F:1,4-alpha-glucan branching enzyme activity"/>
    <property type="evidence" value="ECO:0007669"/>
    <property type="project" value="TreeGrafter"/>
</dbReference>
<dbReference type="GO" id="GO:0004553">
    <property type="term" value="F:hydrolase activity, hydrolyzing O-glycosyl compounds"/>
    <property type="evidence" value="ECO:0007669"/>
    <property type="project" value="InterPro"/>
</dbReference>
<dbReference type="PANTHER" id="PTHR43651">
    <property type="entry name" value="1,4-ALPHA-GLUCAN-BRANCHING ENZYME"/>
    <property type="match status" value="1"/>
</dbReference>
<evidence type="ECO:0000313" key="2">
    <source>
        <dbReference type="EMBL" id="GCB66951.1"/>
    </source>
</evidence>
<dbReference type="OrthoDB" id="196493at2759"/>
<proteinExistence type="predicted"/>
<dbReference type="Proteomes" id="UP000288216">
    <property type="component" value="Unassembled WGS sequence"/>
</dbReference>
<protein>
    <recommendedName>
        <fullName evidence="1">Glycoside hydrolase family 13 N-terminal domain-containing protein</fullName>
    </recommendedName>
</protein>
<dbReference type="GO" id="GO:0005978">
    <property type="term" value="P:glycogen biosynthetic process"/>
    <property type="evidence" value="ECO:0007669"/>
    <property type="project" value="TreeGrafter"/>
</dbReference>
<dbReference type="InterPro" id="IPR014756">
    <property type="entry name" value="Ig_E-set"/>
</dbReference>
<feature type="domain" description="Glycoside hydrolase family 13 N-terminal" evidence="1">
    <location>
        <begin position="41"/>
        <end position="71"/>
    </location>
</feature>
<name>A0A401P1F8_SCYTO</name>
<organism evidence="2 3">
    <name type="scientific">Scyliorhinus torazame</name>
    <name type="common">Cloudy catshark</name>
    <name type="synonym">Catulus torazame</name>
    <dbReference type="NCBI Taxonomy" id="75743"/>
    <lineage>
        <taxon>Eukaryota</taxon>
        <taxon>Metazoa</taxon>
        <taxon>Chordata</taxon>
        <taxon>Craniata</taxon>
        <taxon>Vertebrata</taxon>
        <taxon>Chondrichthyes</taxon>
        <taxon>Elasmobranchii</taxon>
        <taxon>Galeomorphii</taxon>
        <taxon>Galeoidea</taxon>
        <taxon>Carcharhiniformes</taxon>
        <taxon>Scyliorhinidae</taxon>
        <taxon>Scyliorhinus</taxon>
    </lineage>
</organism>
<comment type="caution">
    <text evidence="2">The sequence shown here is derived from an EMBL/GenBank/DDBJ whole genome shotgun (WGS) entry which is preliminary data.</text>
</comment>
<dbReference type="Pfam" id="PF02922">
    <property type="entry name" value="CBM_48"/>
    <property type="match status" value="1"/>
</dbReference>
<dbReference type="SUPFAM" id="SSF81296">
    <property type="entry name" value="E set domains"/>
    <property type="match status" value="1"/>
</dbReference>
<dbReference type="InterPro" id="IPR004193">
    <property type="entry name" value="Glyco_hydro_13_N"/>
</dbReference>
<sequence length="86" mass="9628">MCRARAAINVFKRYDKFASLAKSIEKNEGGLEQFSRGYESFGINQQDDGGVYCKEWAPGANSVCLVGDFSKYSLSMQTYCYLITTV</sequence>
<dbReference type="PANTHER" id="PTHR43651:SF3">
    <property type="entry name" value="1,4-ALPHA-GLUCAN-BRANCHING ENZYME"/>
    <property type="match status" value="1"/>
</dbReference>
<dbReference type="GO" id="GO:0005737">
    <property type="term" value="C:cytoplasm"/>
    <property type="evidence" value="ECO:0007669"/>
    <property type="project" value="TreeGrafter"/>
</dbReference>
<dbReference type="STRING" id="75743.A0A401P1F8"/>
<dbReference type="Gene3D" id="2.60.40.10">
    <property type="entry name" value="Immunoglobulins"/>
    <property type="match status" value="1"/>
</dbReference>
<dbReference type="InterPro" id="IPR013783">
    <property type="entry name" value="Ig-like_fold"/>
</dbReference>
<gene>
    <name evidence="2" type="ORF">scyTo_0007971</name>
</gene>
<accession>A0A401P1F8</accession>